<name>A0A084SQN4_9BACT</name>
<reference evidence="6 7" key="1">
    <citation type="submission" date="2014-07" db="EMBL/GenBank/DDBJ databases">
        <title>Draft Genome Sequence of Gephyronic Acid Producer, Cystobacter violaceus Strain Cb vi76.</title>
        <authorList>
            <person name="Stevens D.C."/>
            <person name="Young J."/>
            <person name="Carmichael R."/>
            <person name="Tan J."/>
            <person name="Taylor R.E."/>
        </authorList>
    </citation>
    <scope>NUCLEOTIDE SEQUENCE [LARGE SCALE GENOMIC DNA]</scope>
    <source>
        <strain evidence="6 7">Cb vi76</strain>
    </source>
</reference>
<dbReference type="InterPro" id="IPR002577">
    <property type="entry name" value="HTH_HxlR"/>
</dbReference>
<accession>A0A084SQN4</accession>
<protein>
    <submittedName>
        <fullName evidence="6">HxlR family transcriptional regulator</fullName>
    </submittedName>
</protein>
<evidence type="ECO:0000256" key="4">
    <source>
        <dbReference type="SAM" id="MobiDB-lite"/>
    </source>
</evidence>
<dbReference type="PROSITE" id="PS51118">
    <property type="entry name" value="HTH_HXLR"/>
    <property type="match status" value="1"/>
</dbReference>
<dbReference type="InterPro" id="IPR036390">
    <property type="entry name" value="WH_DNA-bd_sf"/>
</dbReference>
<evidence type="ECO:0000256" key="2">
    <source>
        <dbReference type="ARBA" id="ARBA00023125"/>
    </source>
</evidence>
<feature type="domain" description="HTH hxlR-type" evidence="5">
    <location>
        <begin position="29"/>
        <end position="127"/>
    </location>
</feature>
<sequence length="155" mass="17107">MTASKQPKHLRKAMAKWAEQRGDLYAAACPSRGVLDHVTSRWGVLVLVALLEGTHRFSELRRKVAGVSEKMLAQTLHALEEDGFVVREVFPVIPPRVDYSLTPMGQEVASHIEALTDWIEDNLPRVFAARAQHVSRKSAPEGGKAGRAGRRESSA</sequence>
<dbReference type="PANTHER" id="PTHR33204">
    <property type="entry name" value="TRANSCRIPTIONAL REGULATOR, MARR FAMILY"/>
    <property type="match status" value="1"/>
</dbReference>
<evidence type="ECO:0000256" key="1">
    <source>
        <dbReference type="ARBA" id="ARBA00023015"/>
    </source>
</evidence>
<comment type="caution">
    <text evidence="6">The sequence shown here is derived from an EMBL/GenBank/DDBJ whole genome shotgun (WGS) entry which is preliminary data.</text>
</comment>
<dbReference type="Gene3D" id="1.10.10.10">
    <property type="entry name" value="Winged helix-like DNA-binding domain superfamily/Winged helix DNA-binding domain"/>
    <property type="match status" value="1"/>
</dbReference>
<dbReference type="RefSeq" id="WP_043401134.1">
    <property type="nucleotide sequence ID" value="NZ_JPMI01000177.1"/>
</dbReference>
<dbReference type="InterPro" id="IPR036388">
    <property type="entry name" value="WH-like_DNA-bd_sf"/>
</dbReference>
<evidence type="ECO:0000256" key="3">
    <source>
        <dbReference type="ARBA" id="ARBA00023163"/>
    </source>
</evidence>
<proteinExistence type="predicted"/>
<dbReference type="Proteomes" id="UP000028547">
    <property type="component" value="Unassembled WGS sequence"/>
</dbReference>
<organism evidence="6 7">
    <name type="scientific">Archangium violaceum Cb vi76</name>
    <dbReference type="NCBI Taxonomy" id="1406225"/>
    <lineage>
        <taxon>Bacteria</taxon>
        <taxon>Pseudomonadati</taxon>
        <taxon>Myxococcota</taxon>
        <taxon>Myxococcia</taxon>
        <taxon>Myxococcales</taxon>
        <taxon>Cystobacterineae</taxon>
        <taxon>Archangiaceae</taxon>
        <taxon>Archangium</taxon>
    </lineage>
</organism>
<evidence type="ECO:0000313" key="6">
    <source>
        <dbReference type="EMBL" id="KFA90769.1"/>
    </source>
</evidence>
<dbReference type="PANTHER" id="PTHR33204:SF37">
    <property type="entry name" value="HTH-TYPE TRANSCRIPTIONAL REGULATOR YODB"/>
    <property type="match status" value="1"/>
</dbReference>
<feature type="region of interest" description="Disordered" evidence="4">
    <location>
        <begin position="134"/>
        <end position="155"/>
    </location>
</feature>
<dbReference type="EMBL" id="JPMI01000177">
    <property type="protein sequence ID" value="KFA90769.1"/>
    <property type="molecule type" value="Genomic_DNA"/>
</dbReference>
<dbReference type="SUPFAM" id="SSF46785">
    <property type="entry name" value="Winged helix' DNA-binding domain"/>
    <property type="match status" value="1"/>
</dbReference>
<keyword evidence="3" id="KW-0804">Transcription</keyword>
<dbReference type="AlphaFoldDB" id="A0A084SQN4"/>
<evidence type="ECO:0000313" key="7">
    <source>
        <dbReference type="Proteomes" id="UP000028547"/>
    </source>
</evidence>
<dbReference type="GO" id="GO:0003677">
    <property type="term" value="F:DNA binding"/>
    <property type="evidence" value="ECO:0007669"/>
    <property type="project" value="UniProtKB-KW"/>
</dbReference>
<keyword evidence="1" id="KW-0805">Transcription regulation</keyword>
<keyword evidence="2" id="KW-0238">DNA-binding</keyword>
<dbReference type="Pfam" id="PF01638">
    <property type="entry name" value="HxlR"/>
    <property type="match status" value="1"/>
</dbReference>
<evidence type="ECO:0000259" key="5">
    <source>
        <dbReference type="PROSITE" id="PS51118"/>
    </source>
</evidence>
<gene>
    <name evidence="6" type="ORF">Q664_26420</name>
</gene>